<accession>A0ABT6IUZ6</accession>
<comment type="caution">
    <text evidence="2">The sequence shown here is derived from an EMBL/GenBank/DDBJ whole genome shotgun (WGS) entry which is preliminary data.</text>
</comment>
<evidence type="ECO:0000313" key="2">
    <source>
        <dbReference type="EMBL" id="MDH4905645.1"/>
    </source>
</evidence>
<dbReference type="EMBL" id="PGFT01000001">
    <property type="protein sequence ID" value="MDH4905645.1"/>
    <property type="molecule type" value="Genomic_DNA"/>
</dbReference>
<feature type="domain" description="Reverse transcriptase" evidence="1">
    <location>
        <begin position="1"/>
        <end position="390"/>
    </location>
</feature>
<gene>
    <name evidence="2" type="ORF">CUR83_11400</name>
</gene>
<dbReference type="InterPro" id="IPR000477">
    <property type="entry name" value="RT_dom"/>
</dbReference>
<organism evidence="2 3">
    <name type="scientific">Psychrobacter pocilloporae</name>
    <dbReference type="NCBI Taxonomy" id="1775882"/>
    <lineage>
        <taxon>Bacteria</taxon>
        <taxon>Pseudomonadati</taxon>
        <taxon>Pseudomonadota</taxon>
        <taxon>Gammaproteobacteria</taxon>
        <taxon>Moraxellales</taxon>
        <taxon>Moraxellaceae</taxon>
        <taxon>Psychrobacter</taxon>
    </lineage>
</organism>
<dbReference type="PROSITE" id="PS50878">
    <property type="entry name" value="RT_POL"/>
    <property type="match status" value="1"/>
</dbReference>
<keyword evidence="3" id="KW-1185">Reference proteome</keyword>
<proteinExistence type="predicted"/>
<dbReference type="SUPFAM" id="SSF56672">
    <property type="entry name" value="DNA/RNA polymerases"/>
    <property type="match status" value="1"/>
</dbReference>
<protein>
    <submittedName>
        <fullName evidence="2">RNA-dependent DNA polymerase</fullName>
    </submittedName>
</protein>
<dbReference type="Pfam" id="PF00078">
    <property type="entry name" value="RVT_1"/>
    <property type="match status" value="1"/>
</dbReference>
<evidence type="ECO:0000259" key="1">
    <source>
        <dbReference type="PROSITE" id="PS50878"/>
    </source>
</evidence>
<dbReference type="InterPro" id="IPR043502">
    <property type="entry name" value="DNA/RNA_pol_sf"/>
</dbReference>
<sequence>MKNKDNIDDWYKIKKYPHIGYPSKSRRQTISYIKNRDKIAVHGFAPFIHKIISTNRYRKDYDSDGKSINSRRRTNRSRKNRDIYYANNLDSNIYAYYSYILNIHYDEILEEKSLSEVVTAYRKSRENPDIIQKNSKRNNIDFADEVFRYIKNQVDINGDVVAIAFDIKDFFPSLSHRILKQTWCDVLKTDQLPADHYNLFKNITRFSYVEESHLFNLFKNRVIVRKKDGSLIEKSIERIEHLYNKNAVAYCEMQGIHEIRRKGLIRTSKRVNGKIITTGICQGSAISAILANIYMLNFDELIHNEISKIGGLYRRYSDDMIVICPSDKKSDIIQLFEENIRNIELNIHEDKTQVFHFSHYQGRIICKQEFNGKITPYSANRNFEYLGFSFDGEYVRLKTSSLANYYRKMKKGVRRSGFYSSKINNDTKGEIFKRRLYKRYSYIGSKRCVKYKRIQGTTNQWHPDKHIINWGNYITYAKKAHAKMSSYSKIDSQIKNHWKNLHKEIEKSKKPY</sequence>
<dbReference type="Proteomes" id="UP001243298">
    <property type="component" value="Unassembled WGS sequence"/>
</dbReference>
<name>A0ABT6IUZ6_9GAMM</name>
<dbReference type="RefSeq" id="WP_284719677.1">
    <property type="nucleotide sequence ID" value="NZ_PGFT01000001.1"/>
</dbReference>
<reference evidence="2 3" key="1">
    <citation type="submission" date="2017-11" db="EMBL/GenBank/DDBJ databases">
        <title>Whole genome sequencing of Psychrobacter pocilloporae S6-60T(=JCM 31058T=LMG 29157T).</title>
        <authorList>
            <person name="Das S.K."/>
        </authorList>
    </citation>
    <scope>NUCLEOTIDE SEQUENCE [LARGE SCALE GENOMIC DNA]</scope>
    <source>
        <strain evidence="2 3">S6-60</strain>
    </source>
</reference>
<evidence type="ECO:0000313" key="3">
    <source>
        <dbReference type="Proteomes" id="UP001243298"/>
    </source>
</evidence>